<dbReference type="FunFam" id="3.40.50.300:FF:000468">
    <property type="entry name" value="ATP-dependent RNA helicase RhlE"/>
    <property type="match status" value="1"/>
</dbReference>
<evidence type="ECO:0000256" key="4">
    <source>
        <dbReference type="ARBA" id="ARBA00022801"/>
    </source>
</evidence>
<dbReference type="EMBL" id="BKAD01000031">
    <property type="protein sequence ID" value="GEP31516.1"/>
    <property type="molecule type" value="Genomic_DNA"/>
</dbReference>
<dbReference type="CDD" id="cd18787">
    <property type="entry name" value="SF2_C_DEAD"/>
    <property type="match status" value="1"/>
</dbReference>
<evidence type="ECO:0000313" key="17">
    <source>
        <dbReference type="Proteomes" id="UP000321337"/>
    </source>
</evidence>
<dbReference type="CDD" id="cd00268">
    <property type="entry name" value="DEADc"/>
    <property type="match status" value="1"/>
</dbReference>
<dbReference type="Pfam" id="PF00270">
    <property type="entry name" value="DEAD"/>
    <property type="match status" value="1"/>
</dbReference>
<feature type="domain" description="Helicase ATP-binding" evidence="13">
    <location>
        <begin position="32"/>
        <end position="210"/>
    </location>
</feature>
<dbReference type="InterPro" id="IPR001650">
    <property type="entry name" value="Helicase_C-like"/>
</dbReference>
<gene>
    <name evidence="16" type="primary">rhlE-2</name>
    <name evidence="16" type="ORF">TPL01_26540</name>
</gene>
<reference evidence="16 17" key="1">
    <citation type="submission" date="2019-07" db="EMBL/GenBank/DDBJ databases">
        <title>Whole genome shotgun sequence of Thiobacillus plumbophilus NBRC 107929.</title>
        <authorList>
            <person name="Hosoyama A."/>
            <person name="Uohara A."/>
            <person name="Ohji S."/>
            <person name="Ichikawa N."/>
        </authorList>
    </citation>
    <scope>NUCLEOTIDE SEQUENCE [LARGE SCALE GENOMIC DNA]</scope>
    <source>
        <strain evidence="16 17">NBRC 107929</strain>
    </source>
</reference>
<dbReference type="GO" id="GO:0005829">
    <property type="term" value="C:cytosol"/>
    <property type="evidence" value="ECO:0007669"/>
    <property type="project" value="TreeGrafter"/>
</dbReference>
<dbReference type="FunFam" id="3.40.50.300:FF:000108">
    <property type="entry name" value="ATP-dependent RNA helicase RhlE"/>
    <property type="match status" value="1"/>
</dbReference>
<dbReference type="InterPro" id="IPR027417">
    <property type="entry name" value="P-loop_NTPase"/>
</dbReference>
<keyword evidence="17" id="KW-1185">Reference proteome</keyword>
<dbReference type="SMART" id="SM00487">
    <property type="entry name" value="DEXDc"/>
    <property type="match status" value="1"/>
</dbReference>
<evidence type="ECO:0000259" key="15">
    <source>
        <dbReference type="PROSITE" id="PS51195"/>
    </source>
</evidence>
<dbReference type="PANTHER" id="PTHR47959:SF13">
    <property type="entry name" value="ATP-DEPENDENT RNA HELICASE RHLE"/>
    <property type="match status" value="1"/>
</dbReference>
<evidence type="ECO:0000256" key="3">
    <source>
        <dbReference type="ARBA" id="ARBA00022741"/>
    </source>
</evidence>
<evidence type="ECO:0000256" key="5">
    <source>
        <dbReference type="ARBA" id="ARBA00022806"/>
    </source>
</evidence>
<evidence type="ECO:0000313" key="16">
    <source>
        <dbReference type="EMBL" id="GEP31516.1"/>
    </source>
</evidence>
<dbReference type="InterPro" id="IPR050079">
    <property type="entry name" value="DEAD_box_RNA_helicase"/>
</dbReference>
<feature type="region of interest" description="Disordered" evidence="12">
    <location>
        <begin position="385"/>
        <end position="455"/>
    </location>
</feature>
<dbReference type="GO" id="GO:0009266">
    <property type="term" value="P:response to temperature stimulus"/>
    <property type="evidence" value="ECO:0007669"/>
    <property type="project" value="UniProtKB-ARBA"/>
</dbReference>
<evidence type="ECO:0000256" key="11">
    <source>
        <dbReference type="RuleBase" id="RU000492"/>
    </source>
</evidence>
<organism evidence="16 17">
    <name type="scientific">Sulfuriferula plumbiphila</name>
    <dbReference type="NCBI Taxonomy" id="171865"/>
    <lineage>
        <taxon>Bacteria</taxon>
        <taxon>Pseudomonadati</taxon>
        <taxon>Pseudomonadota</taxon>
        <taxon>Betaproteobacteria</taxon>
        <taxon>Nitrosomonadales</taxon>
        <taxon>Sulfuricellaceae</taxon>
        <taxon>Sulfuriferula</taxon>
    </lineage>
</organism>
<feature type="domain" description="DEAD-box RNA helicase Q" evidence="15">
    <location>
        <begin position="1"/>
        <end position="29"/>
    </location>
</feature>
<comment type="caution">
    <text evidence="16">The sequence shown here is derived from an EMBL/GenBank/DDBJ whole genome shotgun (WGS) entry which is preliminary data.</text>
</comment>
<sequence length="455" mass="49423">MAFSDLGLVPEILRAVEECGYTEPTPVQARVIPVALTGCDVMAGAQTGTGKTAGFTLPLLSRLAPYASSSPSPARHPIRALILTPTRELAMQVEESVHRYGKYLPLRITVVYGGVNINPQIDTLRAGVDILVATPGRLLDHVQNKTLNLSQVQMLVLDEADRMLDMGFMPDLRRIIALLPAARQNMMFSATFSGEIKKLADSMMNNPQLIEVAGRNTAAETVTQSVLPVHKERKHALLAHLIKTRELRQVLVFCGTKIGANRLAQHLCRDGIPANAIHGDKTQQARVEALDQFKQGAIQVLVATDVAARGLDIDQLPCVVNYDLPHAAEDYVHRIGRTGRAGASGIALSLVAEDELRYLADIERLLNTKITSEIIPGFEPELGALPELARPPRTRSERPAPPAREPLAGSSPAPRRERVDIEVADTPLSVRVKESAGSGRKQVAALFRPPVNSSR</sequence>
<feature type="domain" description="Helicase C-terminal" evidence="14">
    <location>
        <begin position="236"/>
        <end position="383"/>
    </location>
</feature>
<evidence type="ECO:0000256" key="2">
    <source>
        <dbReference type="ARBA" id="ARBA00022490"/>
    </source>
</evidence>
<dbReference type="GO" id="GO:0042255">
    <property type="term" value="P:ribosome assembly"/>
    <property type="evidence" value="ECO:0007669"/>
    <property type="project" value="UniProtKB-ARBA"/>
</dbReference>
<dbReference type="PROSITE" id="PS51195">
    <property type="entry name" value="Q_MOTIF"/>
    <property type="match status" value="1"/>
</dbReference>
<dbReference type="SUPFAM" id="SSF52540">
    <property type="entry name" value="P-loop containing nucleoside triphosphate hydrolases"/>
    <property type="match status" value="1"/>
</dbReference>
<dbReference type="AlphaFoldDB" id="A0A512LAJ9"/>
<evidence type="ECO:0000256" key="9">
    <source>
        <dbReference type="ARBA" id="ARBA00074363"/>
    </source>
</evidence>
<dbReference type="PROSITE" id="PS51194">
    <property type="entry name" value="HELICASE_CTER"/>
    <property type="match status" value="1"/>
</dbReference>
<keyword evidence="2" id="KW-0963">Cytoplasm</keyword>
<dbReference type="RefSeq" id="WP_147074483.1">
    <property type="nucleotide sequence ID" value="NZ_AP021884.1"/>
</dbReference>
<name>A0A512LAJ9_9PROT</name>
<keyword evidence="5 11" id="KW-0347">Helicase</keyword>
<evidence type="ECO:0000256" key="8">
    <source>
        <dbReference type="ARBA" id="ARBA00047984"/>
    </source>
</evidence>
<dbReference type="GO" id="GO:0005524">
    <property type="term" value="F:ATP binding"/>
    <property type="evidence" value="ECO:0007669"/>
    <property type="project" value="UniProtKB-KW"/>
</dbReference>
<evidence type="ECO:0000256" key="10">
    <source>
        <dbReference type="PROSITE-ProRule" id="PRU00552"/>
    </source>
</evidence>
<dbReference type="SMART" id="SM00490">
    <property type="entry name" value="HELICc"/>
    <property type="match status" value="1"/>
</dbReference>
<dbReference type="Gene3D" id="3.40.50.300">
    <property type="entry name" value="P-loop containing nucleotide triphosphate hydrolases"/>
    <property type="match status" value="2"/>
</dbReference>
<comment type="similarity">
    <text evidence="7 11">Belongs to the DEAD box helicase family.</text>
</comment>
<dbReference type="EC" id="3.6.4.13" evidence="1"/>
<dbReference type="OrthoDB" id="5297934at2"/>
<evidence type="ECO:0000256" key="12">
    <source>
        <dbReference type="SAM" id="MobiDB-lite"/>
    </source>
</evidence>
<keyword evidence="4 11" id="KW-0378">Hydrolase</keyword>
<dbReference type="InterPro" id="IPR011545">
    <property type="entry name" value="DEAD/DEAH_box_helicase_dom"/>
</dbReference>
<dbReference type="InterPro" id="IPR014014">
    <property type="entry name" value="RNA_helicase_DEAD_Q_motif"/>
</dbReference>
<dbReference type="Proteomes" id="UP000321337">
    <property type="component" value="Unassembled WGS sequence"/>
</dbReference>
<evidence type="ECO:0000256" key="6">
    <source>
        <dbReference type="ARBA" id="ARBA00022840"/>
    </source>
</evidence>
<evidence type="ECO:0000259" key="13">
    <source>
        <dbReference type="PROSITE" id="PS51192"/>
    </source>
</evidence>
<keyword evidence="3 11" id="KW-0547">Nucleotide-binding</keyword>
<feature type="short sequence motif" description="Q motif" evidence="10">
    <location>
        <begin position="1"/>
        <end position="29"/>
    </location>
</feature>
<protein>
    <recommendedName>
        <fullName evidence="9">DEAD-box ATP-dependent RNA helicase RhpA</fullName>
        <ecNumber evidence="1">3.6.4.13</ecNumber>
    </recommendedName>
</protein>
<dbReference type="Pfam" id="PF00271">
    <property type="entry name" value="Helicase_C"/>
    <property type="match status" value="1"/>
</dbReference>
<evidence type="ECO:0000256" key="7">
    <source>
        <dbReference type="ARBA" id="ARBA00038437"/>
    </source>
</evidence>
<dbReference type="GO" id="GO:0016787">
    <property type="term" value="F:hydrolase activity"/>
    <property type="evidence" value="ECO:0007669"/>
    <property type="project" value="UniProtKB-KW"/>
</dbReference>
<accession>A0A512LAJ9</accession>
<proteinExistence type="inferred from homology"/>
<dbReference type="GO" id="GO:0003676">
    <property type="term" value="F:nucleic acid binding"/>
    <property type="evidence" value="ECO:0007669"/>
    <property type="project" value="InterPro"/>
</dbReference>
<dbReference type="PROSITE" id="PS51192">
    <property type="entry name" value="HELICASE_ATP_BIND_1"/>
    <property type="match status" value="1"/>
</dbReference>
<dbReference type="InterPro" id="IPR044742">
    <property type="entry name" value="DEAD/DEAH_RhlB"/>
</dbReference>
<comment type="catalytic activity">
    <reaction evidence="8">
        <text>ATP + H2O = ADP + phosphate + H(+)</text>
        <dbReference type="Rhea" id="RHEA:13065"/>
        <dbReference type="ChEBI" id="CHEBI:15377"/>
        <dbReference type="ChEBI" id="CHEBI:15378"/>
        <dbReference type="ChEBI" id="CHEBI:30616"/>
        <dbReference type="ChEBI" id="CHEBI:43474"/>
        <dbReference type="ChEBI" id="CHEBI:456216"/>
        <dbReference type="EC" id="3.6.4.13"/>
    </reaction>
</comment>
<dbReference type="InterPro" id="IPR014001">
    <property type="entry name" value="Helicase_ATP-bd"/>
</dbReference>
<evidence type="ECO:0000256" key="1">
    <source>
        <dbReference type="ARBA" id="ARBA00012552"/>
    </source>
</evidence>
<dbReference type="GO" id="GO:0003724">
    <property type="term" value="F:RNA helicase activity"/>
    <property type="evidence" value="ECO:0007669"/>
    <property type="project" value="UniProtKB-EC"/>
</dbReference>
<dbReference type="PROSITE" id="PS00039">
    <property type="entry name" value="DEAD_ATP_HELICASE"/>
    <property type="match status" value="1"/>
</dbReference>
<dbReference type="PANTHER" id="PTHR47959">
    <property type="entry name" value="ATP-DEPENDENT RNA HELICASE RHLE-RELATED"/>
    <property type="match status" value="1"/>
</dbReference>
<evidence type="ECO:0000259" key="14">
    <source>
        <dbReference type="PROSITE" id="PS51194"/>
    </source>
</evidence>
<keyword evidence="6 11" id="KW-0067">ATP-binding</keyword>
<dbReference type="InterPro" id="IPR000629">
    <property type="entry name" value="RNA-helicase_DEAD-box_CS"/>
</dbReference>